<organism evidence="2 3">
    <name type="scientific">Sphingobium ummariense RL-3</name>
    <dbReference type="NCBI Taxonomy" id="1346791"/>
    <lineage>
        <taxon>Bacteria</taxon>
        <taxon>Pseudomonadati</taxon>
        <taxon>Pseudomonadota</taxon>
        <taxon>Alphaproteobacteria</taxon>
        <taxon>Sphingomonadales</taxon>
        <taxon>Sphingomonadaceae</taxon>
        <taxon>Sphingobium</taxon>
    </lineage>
</organism>
<keyword evidence="3" id="KW-1185">Reference proteome</keyword>
<dbReference type="Gene3D" id="3.40.50.300">
    <property type="entry name" value="P-loop containing nucleotide triphosphate hydrolases"/>
    <property type="match status" value="1"/>
</dbReference>
<dbReference type="AlphaFoldDB" id="T0J614"/>
<proteinExistence type="predicted"/>
<dbReference type="PATRIC" id="fig|1346791.3.peg.2053"/>
<feature type="region of interest" description="Disordered" evidence="1">
    <location>
        <begin position="357"/>
        <end position="384"/>
    </location>
</feature>
<dbReference type="eggNOG" id="COG3598">
    <property type="taxonomic scope" value="Bacteria"/>
</dbReference>
<feature type="region of interest" description="Disordered" evidence="1">
    <location>
        <begin position="1"/>
        <end position="25"/>
    </location>
</feature>
<protein>
    <recommendedName>
        <fullName evidence="4">AAA+ ATPase domain-containing protein</fullName>
    </recommendedName>
</protein>
<evidence type="ECO:0000313" key="2">
    <source>
        <dbReference type="EMBL" id="EQB32257.1"/>
    </source>
</evidence>
<reference evidence="2 3" key="1">
    <citation type="journal article" date="2013" name="Genome Announc.">
        <title>Draft Genome Sequence of Sphingobium ummariense Strain RL-3, a Hexachlorocyclohexane-Degrading Bacterium.</title>
        <authorList>
            <person name="Kohli P."/>
            <person name="Dua A."/>
            <person name="Sangwan N."/>
            <person name="Oldach P."/>
            <person name="Khurana J.P."/>
            <person name="Lal R."/>
        </authorList>
    </citation>
    <scope>NUCLEOTIDE SEQUENCE [LARGE SCALE GENOMIC DNA]</scope>
    <source>
        <strain evidence="2 3">RL-3</strain>
    </source>
</reference>
<dbReference type="STRING" id="1346791.M529_10670"/>
<dbReference type="SUPFAM" id="SSF52540">
    <property type="entry name" value="P-loop containing nucleoside triphosphate hydrolases"/>
    <property type="match status" value="1"/>
</dbReference>
<dbReference type="Proteomes" id="UP000015523">
    <property type="component" value="Unassembled WGS sequence"/>
</dbReference>
<evidence type="ECO:0000313" key="3">
    <source>
        <dbReference type="Proteomes" id="UP000015523"/>
    </source>
</evidence>
<dbReference type="InterPro" id="IPR036390">
    <property type="entry name" value="WH_DNA-bd_sf"/>
</dbReference>
<accession>T0J614</accession>
<sequence length="384" mass="41921">MRSWEQIEAHPAAHSPLMAGQPPQKGLAAREGISASALMGMQFDPIRYVVPGYVAEGLTLFAGAPKIGKSWTAMDLAIAVSSGGVAFGSIKCQQGDVLYLALEDNRRRLQSRLKVMGRHLAPQRLTFMTEWPTLDEGCLNELEAWAQDVESPRLLIIDVLAKVRPAAKGTEQLYDADYRTMTGLHAFATRHRLAVVVVHHTRKMEAEDPFDAVSGTRGLTGAADTVMVLKRDIGTAKTVLYVRGRDIEEVETALEFKRDIGTWIILGAAHEVGKTTERQAILQTLRMSDEPLSAREISDLLSKSYEAVRKCLTRMAHDGEVEKTGRGQFRCPNGPIVPNDGASPADWDIGTHGTGGILKEVCPSDDPNAPDDDGRGNTVGWLNE</sequence>
<comment type="caution">
    <text evidence="2">The sequence shown here is derived from an EMBL/GenBank/DDBJ whole genome shotgun (WGS) entry which is preliminary data.</text>
</comment>
<dbReference type="EMBL" id="AUWY01000074">
    <property type="protein sequence ID" value="EQB32257.1"/>
    <property type="molecule type" value="Genomic_DNA"/>
</dbReference>
<evidence type="ECO:0008006" key="4">
    <source>
        <dbReference type="Google" id="ProtNLM"/>
    </source>
</evidence>
<dbReference type="Pfam" id="PF13481">
    <property type="entry name" value="AAA_25"/>
    <property type="match status" value="1"/>
</dbReference>
<name>T0J614_9SPHN</name>
<dbReference type="SUPFAM" id="SSF46785">
    <property type="entry name" value="Winged helix' DNA-binding domain"/>
    <property type="match status" value="1"/>
</dbReference>
<dbReference type="InterPro" id="IPR027417">
    <property type="entry name" value="P-loop_NTPase"/>
</dbReference>
<gene>
    <name evidence="2" type="ORF">M529_10670</name>
</gene>
<evidence type="ECO:0000256" key="1">
    <source>
        <dbReference type="SAM" id="MobiDB-lite"/>
    </source>
</evidence>